<dbReference type="Proteomes" id="UP001165960">
    <property type="component" value="Unassembled WGS sequence"/>
</dbReference>
<reference evidence="1" key="1">
    <citation type="submission" date="2022-04" db="EMBL/GenBank/DDBJ databases">
        <title>Genome of the entomopathogenic fungus Entomophthora muscae.</title>
        <authorList>
            <person name="Elya C."/>
            <person name="Lovett B.R."/>
            <person name="Lee E."/>
            <person name="Macias A.M."/>
            <person name="Hajek A.E."/>
            <person name="De Bivort B.L."/>
            <person name="Kasson M.T."/>
            <person name="De Fine Licht H.H."/>
            <person name="Stajich J.E."/>
        </authorList>
    </citation>
    <scope>NUCLEOTIDE SEQUENCE</scope>
    <source>
        <strain evidence="1">Berkeley</strain>
    </source>
</reference>
<organism evidence="1 2">
    <name type="scientific">Entomophthora muscae</name>
    <dbReference type="NCBI Taxonomy" id="34485"/>
    <lineage>
        <taxon>Eukaryota</taxon>
        <taxon>Fungi</taxon>
        <taxon>Fungi incertae sedis</taxon>
        <taxon>Zoopagomycota</taxon>
        <taxon>Entomophthoromycotina</taxon>
        <taxon>Entomophthoromycetes</taxon>
        <taxon>Entomophthorales</taxon>
        <taxon>Entomophthoraceae</taxon>
        <taxon>Entomophthora</taxon>
    </lineage>
</organism>
<gene>
    <name evidence="1" type="ORF">DSO57_1038287</name>
</gene>
<sequence length="159" mass="18751">MFSLLKSSKGLALSKELSFLNIEKRFKHEISKATIFATHTLEDGSKFISRVPETPVKVSVDQLPPPIRPVKVMPPITILSPEQIDEIKRLRLEEPRKWTVSAISKKYNVTCRFVHQYTSPPEEIRLEREKEQDLKWESMGFKRQLIHINRLRRRANWLF</sequence>
<dbReference type="EMBL" id="QTSX02003311">
    <property type="protein sequence ID" value="KAJ9071297.1"/>
    <property type="molecule type" value="Genomic_DNA"/>
</dbReference>
<accession>A0ACC2TAK5</accession>
<comment type="caution">
    <text evidence="1">The sequence shown here is derived from an EMBL/GenBank/DDBJ whole genome shotgun (WGS) entry which is preliminary data.</text>
</comment>
<evidence type="ECO:0000313" key="2">
    <source>
        <dbReference type="Proteomes" id="UP001165960"/>
    </source>
</evidence>
<keyword evidence="2" id="KW-1185">Reference proteome</keyword>
<name>A0ACC2TAK5_9FUNG</name>
<protein>
    <submittedName>
        <fullName evidence="1">Uncharacterized protein</fullName>
    </submittedName>
</protein>
<proteinExistence type="predicted"/>
<evidence type="ECO:0000313" key="1">
    <source>
        <dbReference type="EMBL" id="KAJ9071297.1"/>
    </source>
</evidence>